<dbReference type="AlphaFoldDB" id="X1TKU1"/>
<evidence type="ECO:0000313" key="1">
    <source>
        <dbReference type="EMBL" id="GAI80659.1"/>
    </source>
</evidence>
<sequence length="117" mass="13054">MGNTIKGEKSNKLPTGSYEGVVEKIEFKETPYKYTEIFVKESTKEVTLKVSIPTKITEDTALGIVLTNFGSKIEVNKDYDVEGIVKVGTKVSFEVEDDVTDRGTFARIKSETLKPKK</sequence>
<accession>X1TKU1</accession>
<comment type="caution">
    <text evidence="1">The sequence shown here is derived from an EMBL/GenBank/DDBJ whole genome shotgun (WGS) entry which is preliminary data.</text>
</comment>
<organism evidence="1">
    <name type="scientific">marine sediment metagenome</name>
    <dbReference type="NCBI Taxonomy" id="412755"/>
    <lineage>
        <taxon>unclassified sequences</taxon>
        <taxon>metagenomes</taxon>
        <taxon>ecological metagenomes</taxon>
    </lineage>
</organism>
<proteinExistence type="predicted"/>
<evidence type="ECO:0008006" key="2">
    <source>
        <dbReference type="Google" id="ProtNLM"/>
    </source>
</evidence>
<protein>
    <recommendedName>
        <fullName evidence="2">DUF5666 domain-containing protein</fullName>
    </recommendedName>
</protein>
<dbReference type="EMBL" id="BARW01006782">
    <property type="protein sequence ID" value="GAI80659.1"/>
    <property type="molecule type" value="Genomic_DNA"/>
</dbReference>
<gene>
    <name evidence="1" type="ORF">S12H4_14238</name>
</gene>
<name>X1TKU1_9ZZZZ</name>
<reference evidence="1" key="1">
    <citation type="journal article" date="2014" name="Front. Microbiol.">
        <title>High frequency of phylogenetically diverse reductive dehalogenase-homologous genes in deep subseafloor sedimentary metagenomes.</title>
        <authorList>
            <person name="Kawai M."/>
            <person name="Futagami T."/>
            <person name="Toyoda A."/>
            <person name="Takaki Y."/>
            <person name="Nishi S."/>
            <person name="Hori S."/>
            <person name="Arai W."/>
            <person name="Tsubouchi T."/>
            <person name="Morono Y."/>
            <person name="Uchiyama I."/>
            <person name="Ito T."/>
            <person name="Fujiyama A."/>
            <person name="Inagaki F."/>
            <person name="Takami H."/>
        </authorList>
    </citation>
    <scope>NUCLEOTIDE SEQUENCE</scope>
    <source>
        <strain evidence="1">Expedition CK06-06</strain>
    </source>
</reference>